<keyword evidence="1" id="KW-0677">Repeat</keyword>
<dbReference type="InterPro" id="IPR002550">
    <property type="entry name" value="CNNM"/>
</dbReference>
<dbReference type="PANTHER" id="PTHR12064:SF97">
    <property type="entry name" value="METAL TRANSPORTER CNNM-5"/>
    <property type="match status" value="1"/>
</dbReference>
<dbReference type="Proteomes" id="UP000626109">
    <property type="component" value="Unassembled WGS sequence"/>
</dbReference>
<dbReference type="GO" id="GO:0010960">
    <property type="term" value="P:magnesium ion homeostasis"/>
    <property type="evidence" value="ECO:0007669"/>
    <property type="project" value="InterPro"/>
</dbReference>
<gene>
    <name evidence="5" type="ORF">PGLA2088_LOCUS25795</name>
</gene>
<dbReference type="AlphaFoldDB" id="A0A813K0J6"/>
<evidence type="ECO:0000256" key="2">
    <source>
        <dbReference type="PROSITE-ProRule" id="PRU01193"/>
    </source>
</evidence>
<dbReference type="InterPro" id="IPR045095">
    <property type="entry name" value="ACDP"/>
</dbReference>
<feature type="transmembrane region" description="Helical" evidence="3">
    <location>
        <begin position="16"/>
        <end position="35"/>
    </location>
</feature>
<feature type="domain" description="CNNM transmembrane" evidence="4">
    <location>
        <begin position="1"/>
        <end position="115"/>
    </location>
</feature>
<dbReference type="Gene3D" id="3.10.580.10">
    <property type="entry name" value="CBS-domain"/>
    <property type="match status" value="1"/>
</dbReference>
<dbReference type="PANTHER" id="PTHR12064">
    <property type="entry name" value="METAL TRANSPORTER CNNM"/>
    <property type="match status" value="1"/>
</dbReference>
<organism evidence="5 6">
    <name type="scientific">Polarella glacialis</name>
    <name type="common">Dinoflagellate</name>
    <dbReference type="NCBI Taxonomy" id="89957"/>
    <lineage>
        <taxon>Eukaryota</taxon>
        <taxon>Sar</taxon>
        <taxon>Alveolata</taxon>
        <taxon>Dinophyceae</taxon>
        <taxon>Suessiales</taxon>
        <taxon>Suessiaceae</taxon>
        <taxon>Polarella</taxon>
    </lineage>
</organism>
<dbReference type="InterPro" id="IPR046342">
    <property type="entry name" value="CBS_dom_sf"/>
</dbReference>
<name>A0A813K0J6_POLGL</name>
<evidence type="ECO:0000313" key="5">
    <source>
        <dbReference type="EMBL" id="CAE8688191.1"/>
    </source>
</evidence>
<keyword evidence="2 3" id="KW-1133">Transmembrane helix</keyword>
<sequence>MANEALPVFLGHLVPAWVAVLISVSFVLVFGEIIPSAIFTGPKQLSIAAKLAGCVGVLKGVLMPIVWPISLALDICLGHEVDEGFNKGKIKALVRLQFSQDNKSAPSPGDITRDEMDIIHGTLDLAQKNVNDIKESMETAKMISSNTILDHDTLAQLLHWGHSRIFVYNGDRLNIRGVLMVKKLIVLDPNDKRPISHIPLRKPIVIKPQETLLSTLNLFQMGHSHLALISADPEAVRQAWEHGHAIPSHAVPLGFLTIEDIFEEMLKESVFDEEDREALHGIVGKADKLDRLKSWAGRARTRVASRHLAQASVLAQDPRGFSSSLSIPLLWKSASGAAKLEDP</sequence>
<keyword evidence="2 3" id="KW-0472">Membrane</keyword>
<feature type="transmembrane region" description="Helical" evidence="3">
    <location>
        <begin position="47"/>
        <end position="67"/>
    </location>
</feature>
<keyword evidence="2 3" id="KW-0812">Transmembrane</keyword>
<protein>
    <recommendedName>
        <fullName evidence="4">CNNM transmembrane domain-containing protein</fullName>
    </recommendedName>
</protein>
<dbReference type="PROSITE" id="PS51846">
    <property type="entry name" value="CNNM"/>
    <property type="match status" value="1"/>
</dbReference>
<evidence type="ECO:0000259" key="4">
    <source>
        <dbReference type="PROSITE" id="PS51846"/>
    </source>
</evidence>
<evidence type="ECO:0000256" key="1">
    <source>
        <dbReference type="ARBA" id="ARBA00022737"/>
    </source>
</evidence>
<evidence type="ECO:0000313" key="6">
    <source>
        <dbReference type="Proteomes" id="UP000626109"/>
    </source>
</evidence>
<evidence type="ECO:0000256" key="3">
    <source>
        <dbReference type="SAM" id="Phobius"/>
    </source>
</evidence>
<reference evidence="5" key="1">
    <citation type="submission" date="2021-02" db="EMBL/GenBank/DDBJ databases">
        <authorList>
            <person name="Dougan E. K."/>
            <person name="Rhodes N."/>
            <person name="Thang M."/>
            <person name="Chan C."/>
        </authorList>
    </citation>
    <scope>NUCLEOTIDE SEQUENCE</scope>
</reference>
<proteinExistence type="predicted"/>
<dbReference type="GO" id="GO:0030026">
    <property type="term" value="P:intracellular manganese ion homeostasis"/>
    <property type="evidence" value="ECO:0007669"/>
    <property type="project" value="TreeGrafter"/>
</dbReference>
<dbReference type="GO" id="GO:0016020">
    <property type="term" value="C:membrane"/>
    <property type="evidence" value="ECO:0007669"/>
    <property type="project" value="UniProtKB-UniRule"/>
</dbReference>
<dbReference type="GO" id="GO:0005737">
    <property type="term" value="C:cytoplasm"/>
    <property type="evidence" value="ECO:0007669"/>
    <property type="project" value="TreeGrafter"/>
</dbReference>
<dbReference type="Pfam" id="PF01595">
    <property type="entry name" value="CNNM"/>
    <property type="match status" value="1"/>
</dbReference>
<dbReference type="EMBL" id="CAJNNW010026857">
    <property type="protein sequence ID" value="CAE8688191.1"/>
    <property type="molecule type" value="Genomic_DNA"/>
</dbReference>
<accession>A0A813K0J6</accession>
<dbReference type="SUPFAM" id="SSF54631">
    <property type="entry name" value="CBS-domain pair"/>
    <property type="match status" value="1"/>
</dbReference>
<comment type="caution">
    <text evidence="5">The sequence shown here is derived from an EMBL/GenBank/DDBJ whole genome shotgun (WGS) entry which is preliminary data.</text>
</comment>